<dbReference type="InterPro" id="IPR017871">
    <property type="entry name" value="ABC_transporter-like_CS"/>
</dbReference>
<feature type="non-terminal residue" evidence="6">
    <location>
        <position position="1"/>
    </location>
</feature>
<sequence>LSFQAGEYTAIIGQSGSGKSTLLNIISTLDRPSGGTISVEGRDLTTLSDDGLARFRSETMGFIFQFHYLLPEFNALENVLIPHWLAHGKPSAETVDLARELIDRVGVSDRMYNKSTDLSGGQQQRIAIARALINRPQIILADEPTGSLDSKTTLEVNRLMREINEEYNTTFIVVTHDRHIAAECDRVVELVDGRVERDYLTKGLEMEEKWNDLCPAYCFKAQGLVEG</sequence>
<accession>A0A424YGU9</accession>
<evidence type="ECO:0000256" key="2">
    <source>
        <dbReference type="ARBA" id="ARBA00022448"/>
    </source>
</evidence>
<dbReference type="Proteomes" id="UP000285138">
    <property type="component" value="Unassembled WGS sequence"/>
</dbReference>
<comment type="similarity">
    <text evidence="1">Belongs to the ABC transporter superfamily.</text>
</comment>
<comment type="caution">
    <text evidence="6">The sequence shown here is derived from an EMBL/GenBank/DDBJ whole genome shotgun (WGS) entry which is preliminary data.</text>
</comment>
<evidence type="ECO:0000313" key="6">
    <source>
        <dbReference type="EMBL" id="RQD77223.1"/>
    </source>
</evidence>
<dbReference type="FunFam" id="3.40.50.300:FF:000032">
    <property type="entry name" value="Export ABC transporter ATP-binding protein"/>
    <property type="match status" value="1"/>
</dbReference>
<gene>
    <name evidence="6" type="ORF">D5R97_02690</name>
</gene>
<evidence type="ECO:0000259" key="5">
    <source>
        <dbReference type="PROSITE" id="PS50893"/>
    </source>
</evidence>
<dbReference type="GO" id="GO:0022857">
    <property type="term" value="F:transmembrane transporter activity"/>
    <property type="evidence" value="ECO:0007669"/>
    <property type="project" value="UniProtKB-ARBA"/>
</dbReference>
<feature type="domain" description="ABC transporter" evidence="5">
    <location>
        <begin position="1"/>
        <end position="217"/>
    </location>
</feature>
<keyword evidence="2" id="KW-0813">Transport</keyword>
<keyword evidence="4 6" id="KW-0067">ATP-binding</keyword>
<dbReference type="PANTHER" id="PTHR42798">
    <property type="entry name" value="LIPOPROTEIN-RELEASING SYSTEM ATP-BINDING PROTEIN LOLD"/>
    <property type="match status" value="1"/>
</dbReference>
<dbReference type="GO" id="GO:0098796">
    <property type="term" value="C:membrane protein complex"/>
    <property type="evidence" value="ECO:0007669"/>
    <property type="project" value="UniProtKB-ARBA"/>
</dbReference>
<proteinExistence type="inferred from homology"/>
<evidence type="ECO:0000256" key="1">
    <source>
        <dbReference type="ARBA" id="ARBA00005417"/>
    </source>
</evidence>
<dbReference type="SUPFAM" id="SSF52540">
    <property type="entry name" value="P-loop containing nucleoside triphosphate hydrolases"/>
    <property type="match status" value="1"/>
</dbReference>
<dbReference type="EMBL" id="QZAA01000076">
    <property type="protein sequence ID" value="RQD77223.1"/>
    <property type="molecule type" value="Genomic_DNA"/>
</dbReference>
<dbReference type="PROSITE" id="PS00211">
    <property type="entry name" value="ABC_TRANSPORTER_1"/>
    <property type="match status" value="1"/>
</dbReference>
<dbReference type="PROSITE" id="PS50893">
    <property type="entry name" value="ABC_TRANSPORTER_2"/>
    <property type="match status" value="1"/>
</dbReference>
<dbReference type="PANTHER" id="PTHR42798:SF7">
    <property type="entry name" value="ALPHA-D-RIBOSE 1-METHYLPHOSPHONATE 5-TRIPHOSPHATE SYNTHASE SUBUNIT PHNL"/>
    <property type="match status" value="1"/>
</dbReference>
<evidence type="ECO:0000256" key="4">
    <source>
        <dbReference type="ARBA" id="ARBA00022840"/>
    </source>
</evidence>
<dbReference type="CDD" id="cd03255">
    <property type="entry name" value="ABC_MJ0796_LolCDE_FtsE"/>
    <property type="match status" value="1"/>
</dbReference>
<dbReference type="InterPro" id="IPR027417">
    <property type="entry name" value="P-loop_NTPase"/>
</dbReference>
<reference evidence="6 7" key="1">
    <citation type="submission" date="2018-08" db="EMBL/GenBank/DDBJ databases">
        <title>The metabolism and importance of syntrophic acetate oxidation coupled to methane or sulfide production in haloalkaline environments.</title>
        <authorList>
            <person name="Timmers P.H.A."/>
            <person name="Vavourakis C.D."/>
            <person name="Sorokin D.Y."/>
            <person name="Sinninghe Damste J.S."/>
            <person name="Muyzer G."/>
            <person name="Stams A.J.M."/>
            <person name="Plugge C.M."/>
        </authorList>
    </citation>
    <scope>NUCLEOTIDE SEQUENCE [LARGE SCALE GENOMIC DNA]</scope>
    <source>
        <strain evidence="6">MSAO_Bac1</strain>
    </source>
</reference>
<dbReference type="InterPro" id="IPR003593">
    <property type="entry name" value="AAA+_ATPase"/>
</dbReference>
<keyword evidence="3" id="KW-0547">Nucleotide-binding</keyword>
<name>A0A424YGU9_9FIRM</name>
<evidence type="ECO:0000313" key="7">
    <source>
        <dbReference type="Proteomes" id="UP000285138"/>
    </source>
</evidence>
<organism evidence="6 7">
    <name type="scientific">Candidatus Syntrophonatronum acetioxidans</name>
    <dbReference type="NCBI Taxonomy" id="1795816"/>
    <lineage>
        <taxon>Bacteria</taxon>
        <taxon>Bacillati</taxon>
        <taxon>Bacillota</taxon>
        <taxon>Clostridia</taxon>
        <taxon>Eubacteriales</taxon>
        <taxon>Syntrophomonadaceae</taxon>
        <taxon>Candidatus Syntrophonatronum</taxon>
    </lineage>
</organism>
<dbReference type="AlphaFoldDB" id="A0A424YGU9"/>
<dbReference type="GO" id="GO:0005524">
    <property type="term" value="F:ATP binding"/>
    <property type="evidence" value="ECO:0007669"/>
    <property type="project" value="UniProtKB-KW"/>
</dbReference>
<evidence type="ECO:0000256" key="3">
    <source>
        <dbReference type="ARBA" id="ARBA00022741"/>
    </source>
</evidence>
<dbReference type="Pfam" id="PF00005">
    <property type="entry name" value="ABC_tran"/>
    <property type="match status" value="1"/>
</dbReference>
<dbReference type="GO" id="GO:0016887">
    <property type="term" value="F:ATP hydrolysis activity"/>
    <property type="evidence" value="ECO:0007669"/>
    <property type="project" value="InterPro"/>
</dbReference>
<dbReference type="SMART" id="SM00382">
    <property type="entry name" value="AAA"/>
    <property type="match status" value="1"/>
</dbReference>
<protein>
    <submittedName>
        <fullName evidence="6">ABC transporter ATP-binding protein</fullName>
    </submittedName>
</protein>
<dbReference type="InterPro" id="IPR017911">
    <property type="entry name" value="MacB-like_ATP-bd"/>
</dbReference>
<dbReference type="Gene3D" id="3.40.50.300">
    <property type="entry name" value="P-loop containing nucleotide triphosphate hydrolases"/>
    <property type="match status" value="1"/>
</dbReference>
<dbReference type="InterPro" id="IPR003439">
    <property type="entry name" value="ABC_transporter-like_ATP-bd"/>
</dbReference>